<organism evidence="1 2">
    <name type="scientific">Hippocampus comes</name>
    <name type="common">Tiger tail seahorse</name>
    <dbReference type="NCBI Taxonomy" id="109280"/>
    <lineage>
        <taxon>Eukaryota</taxon>
        <taxon>Metazoa</taxon>
        <taxon>Chordata</taxon>
        <taxon>Craniata</taxon>
        <taxon>Vertebrata</taxon>
        <taxon>Euteleostomi</taxon>
        <taxon>Actinopterygii</taxon>
        <taxon>Neopterygii</taxon>
        <taxon>Teleostei</taxon>
        <taxon>Neoteleostei</taxon>
        <taxon>Acanthomorphata</taxon>
        <taxon>Syngnathiaria</taxon>
        <taxon>Syngnathiformes</taxon>
        <taxon>Syngnathoidei</taxon>
        <taxon>Syngnathidae</taxon>
        <taxon>Hippocampus</taxon>
    </lineage>
</organism>
<evidence type="ECO:0000313" key="1">
    <source>
        <dbReference type="Ensembl" id="ENSHCOP00000022019.1"/>
    </source>
</evidence>
<evidence type="ECO:0008006" key="3">
    <source>
        <dbReference type="Google" id="ProtNLM"/>
    </source>
</evidence>
<dbReference type="GO" id="GO:0035091">
    <property type="term" value="F:phosphatidylinositol binding"/>
    <property type="evidence" value="ECO:0007669"/>
    <property type="project" value="InterPro"/>
</dbReference>
<protein>
    <recommendedName>
        <fullName evidence="3">PX domain-containing protein</fullName>
    </recommendedName>
</protein>
<accession>A0A3Q2YVD5</accession>
<reference evidence="1" key="2">
    <citation type="submission" date="2025-09" db="UniProtKB">
        <authorList>
            <consortium name="Ensembl"/>
        </authorList>
    </citation>
    <scope>IDENTIFICATION</scope>
</reference>
<name>A0A3Q2YVD5_HIPCM</name>
<dbReference type="InterPro" id="IPR036871">
    <property type="entry name" value="PX_dom_sf"/>
</dbReference>
<dbReference type="STRING" id="109280.ENSHCOP00000022019"/>
<dbReference type="AlphaFoldDB" id="A0A3Q2YVD5"/>
<keyword evidence="2" id="KW-1185">Reference proteome</keyword>
<evidence type="ECO:0000313" key="2">
    <source>
        <dbReference type="Proteomes" id="UP000264820"/>
    </source>
</evidence>
<dbReference type="SUPFAM" id="SSF64268">
    <property type="entry name" value="PX domain"/>
    <property type="match status" value="1"/>
</dbReference>
<sequence length="195" mass="21702">MTTGTFSPHHVTVRRSYAHFSCFHRQLKTEFGEELEGVELPGPRLCGWGRELQDYLSCAFVVCGHSPLFVRFLTEQELVACSRDLLHVVSVVMVVFAHPRQSGTRAVPTLAAMAVCHCDLGRPREALATAQRALPPVRRYGMRRYRAPLLRLLVEVGHSLGRPVARLQEELTVAEDGRPASSPSLKEVVLADFAD</sequence>
<dbReference type="OMA" id="DIVVCHK"/>
<dbReference type="Ensembl" id="ENSHCOT00000002149.1">
    <property type="protein sequence ID" value="ENSHCOP00000022019.1"/>
    <property type="gene ID" value="ENSHCOG00000009334.1"/>
</dbReference>
<proteinExistence type="predicted"/>
<dbReference type="Proteomes" id="UP000264820">
    <property type="component" value="Unplaced"/>
</dbReference>
<reference evidence="1" key="1">
    <citation type="submission" date="2025-08" db="UniProtKB">
        <authorList>
            <consortium name="Ensembl"/>
        </authorList>
    </citation>
    <scope>IDENTIFICATION</scope>
</reference>